<keyword evidence="1" id="KW-0175">Coiled coil</keyword>
<reference evidence="4" key="1">
    <citation type="journal article" date="2012" name="Proc. Natl. Acad. Sci. U.S.A.">
        <title>Antigenic diversity is generated by distinct evolutionary mechanisms in African trypanosome species.</title>
        <authorList>
            <person name="Jackson A.P."/>
            <person name="Berry A."/>
            <person name="Aslett M."/>
            <person name="Allison H.C."/>
            <person name="Burton P."/>
            <person name="Vavrova-Anderson J."/>
            <person name="Brown R."/>
            <person name="Browne H."/>
            <person name="Corton N."/>
            <person name="Hauser H."/>
            <person name="Gamble J."/>
            <person name="Gilderthorp R."/>
            <person name="Marcello L."/>
            <person name="McQuillan J."/>
            <person name="Otto T.D."/>
            <person name="Quail M.A."/>
            <person name="Sanders M.J."/>
            <person name="van Tonder A."/>
            <person name="Ginger M.L."/>
            <person name="Field M.C."/>
            <person name="Barry J.D."/>
            <person name="Hertz-Fowler C."/>
            <person name="Berriman M."/>
        </authorList>
    </citation>
    <scope>NUCLEOTIDE SEQUENCE</scope>
    <source>
        <strain evidence="4">IL3000</strain>
    </source>
</reference>
<dbReference type="VEuPathDB" id="TriTrypDB:TcIL3000_3_3380"/>
<keyword evidence="3" id="KW-0732">Signal</keyword>
<proteinExistence type="predicted"/>
<feature type="coiled-coil region" evidence="1">
    <location>
        <begin position="58"/>
        <end position="112"/>
    </location>
</feature>
<name>G0UKJ8_TRYCI</name>
<organism evidence="4">
    <name type="scientific">Trypanosoma congolense (strain IL3000)</name>
    <dbReference type="NCBI Taxonomy" id="1068625"/>
    <lineage>
        <taxon>Eukaryota</taxon>
        <taxon>Discoba</taxon>
        <taxon>Euglenozoa</taxon>
        <taxon>Kinetoplastea</taxon>
        <taxon>Metakinetoplastina</taxon>
        <taxon>Trypanosomatida</taxon>
        <taxon>Trypanosomatidae</taxon>
        <taxon>Trypanosoma</taxon>
        <taxon>Nannomonas</taxon>
    </lineage>
</organism>
<keyword evidence="2" id="KW-0472">Membrane</keyword>
<evidence type="ECO:0000313" key="4">
    <source>
        <dbReference type="EMBL" id="CCC89903.1"/>
    </source>
</evidence>
<evidence type="ECO:0000256" key="1">
    <source>
        <dbReference type="SAM" id="Coils"/>
    </source>
</evidence>
<sequence length="265" mass="30661">MCSLGFQRFKAVLLSVLVAGLLAKATATPSKLDVSLGSREEQIAFWEKEVQKLSTGSLLEAERQLRSAQYALEQANKQKSWFFASEHEKARIQQLDEEYRRRLNEVALLQKQEDMLLAKLKPLYGIVSQRFVQEQRETILSTLHKLKDMSYDQAWYSSMFNIREAESITDLLIGFFVEWFMSYVIMYPFASIYYALWTAPWSIYAYSSGPSDIVVGVLAWVVSVTFMSLPLLALGGGCWYIKRKYGIQFAQLFARPNMPRHRRPY</sequence>
<dbReference type="AlphaFoldDB" id="G0UKJ8"/>
<gene>
    <name evidence="4" type="ORF">TCIL3000_3_3380</name>
</gene>
<keyword evidence="2" id="KW-0812">Transmembrane</keyword>
<dbReference type="EMBL" id="HE575316">
    <property type="protein sequence ID" value="CCC89903.1"/>
    <property type="molecule type" value="Genomic_DNA"/>
</dbReference>
<protein>
    <submittedName>
        <fullName evidence="4">Uncharacterized protein</fullName>
    </submittedName>
</protein>
<keyword evidence="2" id="KW-1133">Transmembrane helix</keyword>
<feature type="signal peptide" evidence="3">
    <location>
        <begin position="1"/>
        <end position="27"/>
    </location>
</feature>
<evidence type="ECO:0000256" key="3">
    <source>
        <dbReference type="SAM" id="SignalP"/>
    </source>
</evidence>
<feature type="chain" id="PRO_5003410184" evidence="3">
    <location>
        <begin position="28"/>
        <end position="265"/>
    </location>
</feature>
<feature type="transmembrane region" description="Helical" evidence="2">
    <location>
        <begin position="217"/>
        <end position="241"/>
    </location>
</feature>
<accession>G0UKJ8</accession>
<evidence type="ECO:0000256" key="2">
    <source>
        <dbReference type="SAM" id="Phobius"/>
    </source>
</evidence>